<proteinExistence type="predicted"/>
<keyword evidence="3" id="KW-1185">Reference proteome</keyword>
<sequence>MAASVLGAVWFVLAFLADGGMGLGDVRVAAMTGGLLGWLDWPEVLDGELAAVLLAAVTAMVIAVLRPAQRGRAIRVPLGPTMIAVTLLICWL</sequence>
<dbReference type="RefSeq" id="WP_311423491.1">
    <property type="nucleotide sequence ID" value="NZ_JAVREH010000016.1"/>
</dbReference>
<name>A0ABU2JC57_9ACTN</name>
<evidence type="ECO:0000313" key="3">
    <source>
        <dbReference type="Proteomes" id="UP001183176"/>
    </source>
</evidence>
<accession>A0ABU2JC57</accession>
<feature type="transmembrane region" description="Helical" evidence="1">
    <location>
        <begin position="48"/>
        <end position="65"/>
    </location>
</feature>
<comment type="caution">
    <text evidence="2">The sequence shown here is derived from an EMBL/GenBank/DDBJ whole genome shotgun (WGS) entry which is preliminary data.</text>
</comment>
<organism evidence="2 3">
    <name type="scientific">Jatrophihabitans lederbergiae</name>
    <dbReference type="NCBI Taxonomy" id="3075547"/>
    <lineage>
        <taxon>Bacteria</taxon>
        <taxon>Bacillati</taxon>
        <taxon>Actinomycetota</taxon>
        <taxon>Actinomycetes</taxon>
        <taxon>Jatrophihabitantales</taxon>
        <taxon>Jatrophihabitantaceae</taxon>
        <taxon>Jatrophihabitans</taxon>
    </lineage>
</organism>
<evidence type="ECO:0000313" key="2">
    <source>
        <dbReference type="EMBL" id="MDT0262341.1"/>
    </source>
</evidence>
<keyword evidence="1" id="KW-0472">Membrane</keyword>
<gene>
    <name evidence="2" type="ORF">RM423_13170</name>
</gene>
<keyword evidence="1" id="KW-0812">Transmembrane</keyword>
<reference evidence="3" key="1">
    <citation type="submission" date="2023-07" db="EMBL/GenBank/DDBJ databases">
        <title>30 novel species of actinomycetes from the DSMZ collection.</title>
        <authorList>
            <person name="Nouioui I."/>
        </authorList>
    </citation>
    <scope>NUCLEOTIDE SEQUENCE [LARGE SCALE GENOMIC DNA]</scope>
    <source>
        <strain evidence="3">DSM 44399</strain>
    </source>
</reference>
<evidence type="ECO:0008006" key="4">
    <source>
        <dbReference type="Google" id="ProtNLM"/>
    </source>
</evidence>
<protein>
    <recommendedName>
        <fullName evidence="4">Prepilin peptidase</fullName>
    </recommendedName>
</protein>
<keyword evidence="1" id="KW-1133">Transmembrane helix</keyword>
<dbReference type="EMBL" id="JAVREH010000016">
    <property type="protein sequence ID" value="MDT0262341.1"/>
    <property type="molecule type" value="Genomic_DNA"/>
</dbReference>
<dbReference type="Proteomes" id="UP001183176">
    <property type="component" value="Unassembled WGS sequence"/>
</dbReference>
<evidence type="ECO:0000256" key="1">
    <source>
        <dbReference type="SAM" id="Phobius"/>
    </source>
</evidence>